<gene>
    <name evidence="5" type="ORF">Ccrd_013958</name>
</gene>
<dbReference type="NCBIfam" id="TIGR00756">
    <property type="entry name" value="PPR"/>
    <property type="match status" value="1"/>
</dbReference>
<proteinExistence type="predicted"/>
<feature type="region of interest" description="Disordered" evidence="3">
    <location>
        <begin position="375"/>
        <end position="399"/>
    </location>
</feature>
<evidence type="ECO:0000313" key="6">
    <source>
        <dbReference type="Proteomes" id="UP000243975"/>
    </source>
</evidence>
<dbReference type="InterPro" id="IPR011990">
    <property type="entry name" value="TPR-like_helical_dom_sf"/>
</dbReference>
<organism evidence="5 6">
    <name type="scientific">Cynara cardunculus var. scolymus</name>
    <name type="common">Globe artichoke</name>
    <name type="synonym">Cynara scolymus</name>
    <dbReference type="NCBI Taxonomy" id="59895"/>
    <lineage>
        <taxon>Eukaryota</taxon>
        <taxon>Viridiplantae</taxon>
        <taxon>Streptophyta</taxon>
        <taxon>Embryophyta</taxon>
        <taxon>Tracheophyta</taxon>
        <taxon>Spermatophyta</taxon>
        <taxon>Magnoliopsida</taxon>
        <taxon>eudicotyledons</taxon>
        <taxon>Gunneridae</taxon>
        <taxon>Pentapetalae</taxon>
        <taxon>asterids</taxon>
        <taxon>campanulids</taxon>
        <taxon>Asterales</taxon>
        <taxon>Asteraceae</taxon>
        <taxon>Carduoideae</taxon>
        <taxon>Cardueae</taxon>
        <taxon>Carduinae</taxon>
        <taxon>Cynara</taxon>
    </lineage>
</organism>
<keyword evidence="4" id="KW-0472">Membrane</keyword>
<feature type="transmembrane region" description="Helical" evidence="4">
    <location>
        <begin position="179"/>
        <end position="197"/>
    </location>
</feature>
<dbReference type="Proteomes" id="UP000243975">
    <property type="component" value="Unassembled WGS sequence"/>
</dbReference>
<keyword evidence="4" id="KW-1133">Transmembrane helix</keyword>
<dbReference type="Gramene" id="KVI07680">
    <property type="protein sequence ID" value="KVI07680"/>
    <property type="gene ID" value="Ccrd_013958"/>
</dbReference>
<feature type="compositionally biased region" description="Basic and acidic residues" evidence="3">
    <location>
        <begin position="387"/>
        <end position="399"/>
    </location>
</feature>
<dbReference type="GO" id="GO:0009451">
    <property type="term" value="P:RNA modification"/>
    <property type="evidence" value="ECO:0007669"/>
    <property type="project" value="InterPro"/>
</dbReference>
<feature type="transmembrane region" description="Helical" evidence="4">
    <location>
        <begin position="209"/>
        <end position="232"/>
    </location>
</feature>
<accession>A0A118K4K0</accession>
<evidence type="ECO:0000256" key="4">
    <source>
        <dbReference type="SAM" id="Phobius"/>
    </source>
</evidence>
<sequence length="399" mass="44844">MLERNDACWNAMISGFSIHGHCKEALEFFDRMVKSSMNPNEISFLSVLTACAHSGFVQEGLETFSKMVSNGNVNDTEIAHFTVEKEAQKYQKNEKSTSCMKYEACVSIDHRCFRVKLVICKSDFNLNRTESFTSRIKMAEIGFAPIPIFVQSCSKMRECYSSKYQMMLKRGGTSRHREVLILISITLQIMLSLLGNIRKYNPRTLGKTTLGLILHATSIFLIILALLGFHFYNDTDNFEAIDVAITYLLFAAEILKEIFADSPKSRSTVRQGSWPRVCIGSRFSSEIDNVKTFSVEPVYLSLADNNESELLDRIFNVVDSIQILFCLLVDLFCGDHQVSDRVERLHDVLHFIAYRGRRWERTTVVVEVAACHGGDTDDDGGGGGGGGEKEGERIIDGGE</sequence>
<dbReference type="AlphaFoldDB" id="A0A118K4K0"/>
<dbReference type="InterPro" id="IPR046960">
    <property type="entry name" value="PPR_At4g14850-like_plant"/>
</dbReference>
<dbReference type="EMBL" id="LEKV01001498">
    <property type="protein sequence ID" value="KVI07680.1"/>
    <property type="molecule type" value="Genomic_DNA"/>
</dbReference>
<keyword evidence="4" id="KW-0812">Transmembrane</keyword>
<dbReference type="PANTHER" id="PTHR47926">
    <property type="entry name" value="PENTATRICOPEPTIDE REPEAT-CONTAINING PROTEIN"/>
    <property type="match status" value="1"/>
</dbReference>
<dbReference type="Pfam" id="PF13041">
    <property type="entry name" value="PPR_2"/>
    <property type="match status" value="1"/>
</dbReference>
<name>A0A118K4K0_CYNCS</name>
<dbReference type="Gene3D" id="1.25.40.10">
    <property type="entry name" value="Tetratricopeptide repeat domain"/>
    <property type="match status" value="1"/>
</dbReference>
<dbReference type="PROSITE" id="PS51375">
    <property type="entry name" value="PPR"/>
    <property type="match status" value="2"/>
</dbReference>
<keyword evidence="6" id="KW-1185">Reference proteome</keyword>
<dbReference type="GO" id="GO:0003723">
    <property type="term" value="F:RNA binding"/>
    <property type="evidence" value="ECO:0007669"/>
    <property type="project" value="InterPro"/>
</dbReference>
<evidence type="ECO:0000256" key="1">
    <source>
        <dbReference type="ARBA" id="ARBA00022737"/>
    </source>
</evidence>
<evidence type="ECO:0000256" key="3">
    <source>
        <dbReference type="SAM" id="MobiDB-lite"/>
    </source>
</evidence>
<comment type="caution">
    <text evidence="5">The sequence shown here is derived from an EMBL/GenBank/DDBJ whole genome shotgun (WGS) entry which is preliminary data.</text>
</comment>
<feature type="repeat" description="PPR" evidence="2">
    <location>
        <begin position="5"/>
        <end position="39"/>
    </location>
</feature>
<evidence type="ECO:0000256" key="2">
    <source>
        <dbReference type="PROSITE-ProRule" id="PRU00708"/>
    </source>
</evidence>
<evidence type="ECO:0000313" key="5">
    <source>
        <dbReference type="EMBL" id="KVI07680.1"/>
    </source>
</evidence>
<feature type="repeat" description="PPR" evidence="2">
    <location>
        <begin position="40"/>
        <end position="74"/>
    </location>
</feature>
<protein>
    <submittedName>
        <fullName evidence="5">Pentatricopeptide repeat-containing protein</fullName>
    </submittedName>
</protein>
<reference evidence="5 6" key="1">
    <citation type="journal article" date="2016" name="Sci. Rep.">
        <title>The genome sequence of the outbreeding globe artichoke constructed de novo incorporating a phase-aware low-pass sequencing strategy of F1 progeny.</title>
        <authorList>
            <person name="Scaglione D."/>
            <person name="Reyes-Chin-Wo S."/>
            <person name="Acquadro A."/>
            <person name="Froenicke L."/>
            <person name="Portis E."/>
            <person name="Beitel C."/>
            <person name="Tirone M."/>
            <person name="Mauro R."/>
            <person name="Lo Monaco A."/>
            <person name="Mauromicale G."/>
            <person name="Faccioli P."/>
            <person name="Cattivelli L."/>
            <person name="Rieseberg L."/>
            <person name="Michelmore R."/>
            <person name="Lanteri S."/>
        </authorList>
    </citation>
    <scope>NUCLEOTIDE SEQUENCE [LARGE SCALE GENOMIC DNA]</scope>
    <source>
        <strain evidence="5">2C</strain>
    </source>
</reference>
<keyword evidence="1" id="KW-0677">Repeat</keyword>
<dbReference type="InterPro" id="IPR002885">
    <property type="entry name" value="PPR_rpt"/>
</dbReference>